<proteinExistence type="predicted"/>
<keyword evidence="1" id="KW-0472">Membrane</keyword>
<dbReference type="Gene3D" id="2.160.20.80">
    <property type="entry name" value="E3 ubiquitin-protein ligase SopA"/>
    <property type="match status" value="1"/>
</dbReference>
<sequence length="435" mass="47994">MTAHRSRLVDWASHLWRPDFKRFSGFGWIVRLVLALPLLALAIIALALIAGTIVNFIMALAGRGDFAGPDHHSEAIHDIGLVLAALVGVPFLVWRSIVAYRQVNVAEQGLITDRLNKAVEGLGAEKTVKRRLTHPDGTTEIEETTAPNIEVRIGAIYALERISRDSDRDHVNVMEILCAYIRENAPASSARNPEDDGIETPNQLSEIASVDDRKAHLKMVTKRNLLMASWLLKRENIRPPRSDVGIALAVIGRRAPDRVVLEKSSGAYQRQPSYRLDLRNTSLQLADLNERDFSEARLTGARLEGANLRQTLMRRADLIGATMDGSRLSDSNLDGANLSVAQLDGATLSRAKLSPSTKLIGTSIRGAAIKGLDFSGIWIRQEQIETAFGDGSTIIGNLQRPTHWPSADLEDYTFSIEYNCWRADPASYVPPQDRA</sequence>
<dbReference type="SUPFAM" id="SSF141571">
    <property type="entry name" value="Pentapeptide repeat-like"/>
    <property type="match status" value="1"/>
</dbReference>
<feature type="transmembrane region" description="Helical" evidence="1">
    <location>
        <begin position="75"/>
        <end position="94"/>
    </location>
</feature>
<dbReference type="PANTHER" id="PTHR14136">
    <property type="entry name" value="BTB_POZ DOMAIN-CONTAINING PROTEIN KCTD9"/>
    <property type="match status" value="1"/>
</dbReference>
<organism evidence="2 3">
    <name type="scientific">Rhodovulum viride</name>
    <dbReference type="NCBI Taxonomy" id="1231134"/>
    <lineage>
        <taxon>Bacteria</taxon>
        <taxon>Pseudomonadati</taxon>
        <taxon>Pseudomonadota</taxon>
        <taxon>Alphaproteobacteria</taxon>
        <taxon>Rhodobacterales</taxon>
        <taxon>Paracoccaceae</taxon>
        <taxon>Rhodovulum</taxon>
    </lineage>
</organism>
<dbReference type="Pfam" id="PF00805">
    <property type="entry name" value="Pentapeptide"/>
    <property type="match status" value="1"/>
</dbReference>
<dbReference type="PANTHER" id="PTHR14136:SF17">
    <property type="entry name" value="BTB_POZ DOMAIN-CONTAINING PROTEIN KCTD9"/>
    <property type="match status" value="1"/>
</dbReference>
<keyword evidence="1" id="KW-1133">Transmembrane helix</keyword>
<protein>
    <recommendedName>
        <fullName evidence="4">Pentapeptide repeat protein</fullName>
    </recommendedName>
</protein>
<evidence type="ECO:0000256" key="1">
    <source>
        <dbReference type="SAM" id="Phobius"/>
    </source>
</evidence>
<keyword evidence="3" id="KW-1185">Reference proteome</keyword>
<dbReference type="InterPro" id="IPR001646">
    <property type="entry name" value="5peptide_repeat"/>
</dbReference>
<evidence type="ECO:0008006" key="4">
    <source>
        <dbReference type="Google" id="ProtNLM"/>
    </source>
</evidence>
<evidence type="ECO:0000313" key="3">
    <source>
        <dbReference type="Proteomes" id="UP000248659"/>
    </source>
</evidence>
<gene>
    <name evidence="2" type="ORF">BYZ73_10420</name>
</gene>
<dbReference type="EMBL" id="MUAV01000010">
    <property type="protein sequence ID" value="RAP41354.1"/>
    <property type="molecule type" value="Genomic_DNA"/>
</dbReference>
<evidence type="ECO:0000313" key="2">
    <source>
        <dbReference type="EMBL" id="RAP41354.1"/>
    </source>
</evidence>
<dbReference type="InterPro" id="IPR051082">
    <property type="entry name" value="Pentapeptide-BTB/POZ_domain"/>
</dbReference>
<name>A0ABX9DI05_9RHOB</name>
<accession>A0ABX9DI05</accession>
<reference evidence="2 3" key="1">
    <citation type="submission" date="2017-01" db="EMBL/GenBank/DDBJ databases">
        <title>Genome sequence of Rhodovulum viride JA756.</title>
        <authorList>
            <person name="Lakshmi K.V."/>
            <person name="Tushar L.D."/>
            <person name="Sasikala C."/>
            <person name="Venkataramana C."/>
        </authorList>
    </citation>
    <scope>NUCLEOTIDE SEQUENCE [LARGE SCALE GENOMIC DNA]</scope>
    <source>
        <strain evidence="2 3">JA756</strain>
    </source>
</reference>
<feature type="transmembrane region" description="Helical" evidence="1">
    <location>
        <begin position="28"/>
        <end position="54"/>
    </location>
</feature>
<keyword evidence="1" id="KW-0812">Transmembrane</keyword>
<dbReference type="Proteomes" id="UP000248659">
    <property type="component" value="Unassembled WGS sequence"/>
</dbReference>
<dbReference type="RefSeq" id="WP_112315895.1">
    <property type="nucleotide sequence ID" value="NZ_MUAV01000010.1"/>
</dbReference>
<comment type="caution">
    <text evidence="2">The sequence shown here is derived from an EMBL/GenBank/DDBJ whole genome shotgun (WGS) entry which is preliminary data.</text>
</comment>